<dbReference type="InterPro" id="IPR029044">
    <property type="entry name" value="Nucleotide-diphossugar_trans"/>
</dbReference>
<dbReference type="GO" id="GO:0008690">
    <property type="term" value="F:3-deoxy-manno-octulosonate cytidylyltransferase activity"/>
    <property type="evidence" value="ECO:0007669"/>
    <property type="project" value="InterPro"/>
</dbReference>
<evidence type="ECO:0000256" key="1">
    <source>
        <dbReference type="ARBA" id="ARBA00022679"/>
    </source>
</evidence>
<dbReference type="PANTHER" id="PTHR42866">
    <property type="entry name" value="3-DEOXY-MANNO-OCTULOSONATE CYTIDYLYLTRANSFERASE"/>
    <property type="match status" value="1"/>
</dbReference>
<dbReference type="NCBIfam" id="TIGR00466">
    <property type="entry name" value="kdsB"/>
    <property type="match status" value="1"/>
</dbReference>
<dbReference type="EMBL" id="JALJOV010000742">
    <property type="protein sequence ID" value="KAK9861540.1"/>
    <property type="molecule type" value="Genomic_DNA"/>
</dbReference>
<evidence type="ECO:0000313" key="3">
    <source>
        <dbReference type="EMBL" id="KAK9861540.1"/>
    </source>
</evidence>
<dbReference type="AlphaFoldDB" id="A0AAW1SX29"/>
<evidence type="ECO:0008006" key="5">
    <source>
        <dbReference type="Google" id="ProtNLM"/>
    </source>
</evidence>
<dbReference type="Gene3D" id="3.90.550.10">
    <property type="entry name" value="Spore Coat Polysaccharide Biosynthesis Protein SpsA, Chain A"/>
    <property type="match status" value="1"/>
</dbReference>
<dbReference type="InterPro" id="IPR004528">
    <property type="entry name" value="KdsB"/>
</dbReference>
<dbReference type="NCBIfam" id="NF003952">
    <property type="entry name" value="PRK05450.1-5"/>
    <property type="match status" value="1"/>
</dbReference>
<protein>
    <recommendedName>
        <fullName evidence="5">3-deoxy-manno-octulosonate cytidylyltransferase</fullName>
    </recommendedName>
</protein>
<dbReference type="Proteomes" id="UP001485043">
    <property type="component" value="Unassembled WGS sequence"/>
</dbReference>
<sequence length="292" mass="32451">MRFKSDEGLLQFTCRPYSAAAATATFAQFINLPANAGLLEPVLFCHQAALQALLLYLSRIQMAPTLCYRRNTSSARQALSLDKVVVATDDARIAKVCRAVGAEVVMTSKDCANGTERCHEAVTKLGAKHDIVVNIQGDEPLVEPSMIDEVVEVLRDTPEAVFSTACTPMEHEEVPLRHRVKCILDQKGFAIYFSRGILPANKAGDVRPFPEPHQDLPYLLHLGLQAYDRKFLGHYCQMAPTPLMLMEDLEQLKVLENGFKMKVVVVDHCAHGVDVPDDVRHIEKIMAEQGLR</sequence>
<accession>A0AAW1SX29</accession>
<keyword evidence="1" id="KW-0808">Transferase</keyword>
<dbReference type="PANTHER" id="PTHR42866:SF2">
    <property type="entry name" value="3-DEOXY-MANNO-OCTULOSONATE CYTIDYLYLTRANSFERASE, MITOCHONDRIAL"/>
    <property type="match status" value="1"/>
</dbReference>
<reference evidence="3 4" key="1">
    <citation type="journal article" date="2024" name="Nat. Commun.">
        <title>Phylogenomics reveals the evolutionary origins of lichenization in chlorophyte algae.</title>
        <authorList>
            <person name="Puginier C."/>
            <person name="Libourel C."/>
            <person name="Otte J."/>
            <person name="Skaloud P."/>
            <person name="Haon M."/>
            <person name="Grisel S."/>
            <person name="Petersen M."/>
            <person name="Berrin J.G."/>
            <person name="Delaux P.M."/>
            <person name="Dal Grande F."/>
            <person name="Keller J."/>
        </authorList>
    </citation>
    <scope>NUCLEOTIDE SEQUENCE [LARGE SCALE GENOMIC DNA]</scope>
    <source>
        <strain evidence="3 4">SAG 2523</strain>
    </source>
</reference>
<dbReference type="CDD" id="cd02517">
    <property type="entry name" value="CMP-KDO-Synthetase"/>
    <property type="match status" value="1"/>
</dbReference>
<keyword evidence="2" id="KW-0548">Nucleotidyltransferase</keyword>
<proteinExistence type="predicted"/>
<dbReference type="SUPFAM" id="SSF53448">
    <property type="entry name" value="Nucleotide-diphospho-sugar transferases"/>
    <property type="match status" value="1"/>
</dbReference>
<gene>
    <name evidence="3" type="ORF">WJX84_005867</name>
</gene>
<dbReference type="InterPro" id="IPR003329">
    <property type="entry name" value="Cytidylyl_trans"/>
</dbReference>
<dbReference type="Pfam" id="PF02348">
    <property type="entry name" value="CTP_transf_3"/>
    <property type="match status" value="1"/>
</dbReference>
<dbReference type="GO" id="GO:0005829">
    <property type="term" value="C:cytosol"/>
    <property type="evidence" value="ECO:0007669"/>
    <property type="project" value="TreeGrafter"/>
</dbReference>
<comment type="caution">
    <text evidence="3">The sequence shown here is derived from an EMBL/GenBank/DDBJ whole genome shotgun (WGS) entry which is preliminary data.</text>
</comment>
<evidence type="ECO:0000313" key="4">
    <source>
        <dbReference type="Proteomes" id="UP001485043"/>
    </source>
</evidence>
<evidence type="ECO:0000256" key="2">
    <source>
        <dbReference type="ARBA" id="ARBA00022695"/>
    </source>
</evidence>
<name>A0AAW1SX29_9CHLO</name>
<organism evidence="3 4">
    <name type="scientific">Apatococcus fuscideae</name>
    <dbReference type="NCBI Taxonomy" id="2026836"/>
    <lineage>
        <taxon>Eukaryota</taxon>
        <taxon>Viridiplantae</taxon>
        <taxon>Chlorophyta</taxon>
        <taxon>core chlorophytes</taxon>
        <taxon>Trebouxiophyceae</taxon>
        <taxon>Chlorellales</taxon>
        <taxon>Chlorellaceae</taxon>
        <taxon>Apatococcus</taxon>
    </lineage>
</organism>
<keyword evidence="4" id="KW-1185">Reference proteome</keyword>